<evidence type="ECO:0000256" key="1">
    <source>
        <dbReference type="ARBA" id="ARBA00004123"/>
    </source>
</evidence>
<keyword evidence="3 10" id="KW-0004">4Fe-4S</keyword>
<dbReference type="GO" id="GO:0016226">
    <property type="term" value="P:iron-sulfur cluster assembly"/>
    <property type="evidence" value="ECO:0007669"/>
    <property type="project" value="UniProtKB-UniRule"/>
</dbReference>
<dbReference type="CDD" id="cd02037">
    <property type="entry name" value="Mrp_NBP35"/>
    <property type="match status" value="1"/>
</dbReference>
<feature type="binding site" evidence="10">
    <location>
        <position position="50"/>
    </location>
    <ligand>
        <name>[4Fe-4S] cluster</name>
        <dbReference type="ChEBI" id="CHEBI:49883"/>
        <label>1</label>
    </ligand>
</feature>
<dbReference type="GO" id="GO:0051539">
    <property type="term" value="F:4 iron, 4 sulfur cluster binding"/>
    <property type="evidence" value="ECO:0007669"/>
    <property type="project" value="UniProtKB-UniRule"/>
</dbReference>
<dbReference type="GO" id="GO:0005634">
    <property type="term" value="C:nucleus"/>
    <property type="evidence" value="ECO:0007669"/>
    <property type="project" value="UniProtKB-SubCell"/>
</dbReference>
<name>A0A0L0SFQ5_ALLM3</name>
<feature type="binding site" evidence="10">
    <location>
        <position position="257"/>
    </location>
    <ligand>
        <name>[4Fe-4S] cluster</name>
        <dbReference type="ChEBI" id="CHEBI:49883"/>
        <label>2</label>
        <note>ligand shared with heterodimeric partner</note>
    </ligand>
</feature>
<keyword evidence="9 10" id="KW-0411">Iron-sulfur</keyword>
<dbReference type="GO" id="GO:0140663">
    <property type="term" value="F:ATP-dependent FeS chaperone activity"/>
    <property type="evidence" value="ECO:0007669"/>
    <property type="project" value="InterPro"/>
</dbReference>
<dbReference type="InterPro" id="IPR019591">
    <property type="entry name" value="Mrp/NBP35_ATP-bd"/>
</dbReference>
<dbReference type="InterPro" id="IPR028601">
    <property type="entry name" value="NUBP1/Nbp35"/>
</dbReference>
<reference evidence="13" key="2">
    <citation type="submission" date="2009-11" db="EMBL/GenBank/DDBJ databases">
        <title>The Genome Sequence of Allomyces macrogynus strain ATCC 38327.</title>
        <authorList>
            <consortium name="The Broad Institute Genome Sequencing Platform"/>
            <person name="Russ C."/>
            <person name="Cuomo C."/>
            <person name="Shea T."/>
            <person name="Young S.K."/>
            <person name="Zeng Q."/>
            <person name="Koehrsen M."/>
            <person name="Haas B."/>
            <person name="Borodovsky M."/>
            <person name="Guigo R."/>
            <person name="Alvarado L."/>
            <person name="Berlin A."/>
            <person name="Borenstein D."/>
            <person name="Chen Z."/>
            <person name="Engels R."/>
            <person name="Freedman E."/>
            <person name="Gellesch M."/>
            <person name="Goldberg J."/>
            <person name="Griggs A."/>
            <person name="Gujja S."/>
            <person name="Heiman D."/>
            <person name="Hepburn T."/>
            <person name="Howarth C."/>
            <person name="Jen D."/>
            <person name="Larson L."/>
            <person name="Lewis B."/>
            <person name="Mehta T."/>
            <person name="Park D."/>
            <person name="Pearson M."/>
            <person name="Roberts A."/>
            <person name="Saif S."/>
            <person name="Shenoy N."/>
            <person name="Sisk P."/>
            <person name="Stolte C."/>
            <person name="Sykes S."/>
            <person name="Walk T."/>
            <person name="White J."/>
            <person name="Yandava C."/>
            <person name="Burger G."/>
            <person name="Gray M.W."/>
            <person name="Holland P.W.H."/>
            <person name="King N."/>
            <person name="Lang F.B.F."/>
            <person name="Roger A.J."/>
            <person name="Ruiz-Trillo I."/>
            <person name="Lander E."/>
            <person name="Nusbaum C."/>
        </authorList>
    </citation>
    <scope>NUCLEOTIDE SEQUENCE [LARGE SCALE GENOMIC DNA]</scope>
    <source>
        <strain evidence="13">ATCC 38327</strain>
    </source>
</reference>
<dbReference type="InterPro" id="IPR033756">
    <property type="entry name" value="YlxH/NBP35"/>
</dbReference>
<accession>A0A0L0SFQ5</accession>
<dbReference type="AlphaFoldDB" id="A0A0L0SFQ5"/>
<comment type="function">
    <text evidence="10">Component of the cytosolic iron-sulfur (Fe/S) protein assembly (CIA) machinery. Required for maturation of extramitochondrial Fe-S proteins. The NBP35-CFD1 heterotetramer forms a Fe-S scaffold complex, mediating the de novo assembly of an Fe-S cluster and its transfer to target apoproteins.</text>
</comment>
<dbReference type="Pfam" id="PF10609">
    <property type="entry name" value="ParA"/>
    <property type="match status" value="1"/>
</dbReference>
<evidence type="ECO:0000256" key="7">
    <source>
        <dbReference type="ARBA" id="ARBA00022840"/>
    </source>
</evidence>
<dbReference type="InterPro" id="IPR027417">
    <property type="entry name" value="P-loop_NTPase"/>
</dbReference>
<comment type="similarity">
    <text evidence="10">Belongs to the Mrp/NBP35 ATP-binding proteins family. NUBP1/NBP35 subfamily.</text>
</comment>
<comment type="caution">
    <text evidence="10">Lacks conserved residue(s) required for the propagation of feature annotation.</text>
</comment>
<comment type="subcellular location">
    <subcellularLocation>
        <location evidence="2 10">Cytoplasm</location>
    </subcellularLocation>
    <subcellularLocation>
        <location evidence="1">Nucleus</location>
    </subcellularLocation>
</comment>
<dbReference type="EMBL" id="GG745337">
    <property type="protein sequence ID" value="KNE61269.1"/>
    <property type="molecule type" value="Genomic_DNA"/>
</dbReference>
<dbReference type="Proteomes" id="UP000054350">
    <property type="component" value="Unassembled WGS sequence"/>
</dbReference>
<evidence type="ECO:0000256" key="5">
    <source>
        <dbReference type="ARBA" id="ARBA00022723"/>
    </source>
</evidence>
<dbReference type="SUPFAM" id="SSF52540">
    <property type="entry name" value="P-loop containing nucleoside triphosphate hydrolases"/>
    <property type="match status" value="1"/>
</dbReference>
<dbReference type="HAMAP" id="MF_02040">
    <property type="entry name" value="Mrp_NBP35"/>
    <property type="match status" value="1"/>
</dbReference>
<evidence type="ECO:0000256" key="2">
    <source>
        <dbReference type="ARBA" id="ARBA00004496"/>
    </source>
</evidence>
<dbReference type="eggNOG" id="KOG3022">
    <property type="taxonomic scope" value="Eukaryota"/>
</dbReference>
<reference evidence="12 13" key="1">
    <citation type="submission" date="2009-11" db="EMBL/GenBank/DDBJ databases">
        <title>Annotation of Allomyces macrogynus ATCC 38327.</title>
        <authorList>
            <consortium name="The Broad Institute Genome Sequencing Platform"/>
            <person name="Russ C."/>
            <person name="Cuomo C."/>
            <person name="Burger G."/>
            <person name="Gray M.W."/>
            <person name="Holland P.W.H."/>
            <person name="King N."/>
            <person name="Lang F.B.F."/>
            <person name="Roger A.J."/>
            <person name="Ruiz-Trillo I."/>
            <person name="Young S.K."/>
            <person name="Zeng Q."/>
            <person name="Gargeya S."/>
            <person name="Fitzgerald M."/>
            <person name="Haas B."/>
            <person name="Abouelleil A."/>
            <person name="Alvarado L."/>
            <person name="Arachchi H.M."/>
            <person name="Berlin A."/>
            <person name="Chapman S.B."/>
            <person name="Gearin G."/>
            <person name="Goldberg J."/>
            <person name="Griggs A."/>
            <person name="Gujja S."/>
            <person name="Hansen M."/>
            <person name="Heiman D."/>
            <person name="Howarth C."/>
            <person name="Larimer J."/>
            <person name="Lui A."/>
            <person name="MacDonald P.J.P."/>
            <person name="McCowen C."/>
            <person name="Montmayeur A."/>
            <person name="Murphy C."/>
            <person name="Neiman D."/>
            <person name="Pearson M."/>
            <person name="Priest M."/>
            <person name="Roberts A."/>
            <person name="Saif S."/>
            <person name="Shea T."/>
            <person name="Sisk P."/>
            <person name="Stolte C."/>
            <person name="Sykes S."/>
            <person name="Wortman J."/>
            <person name="Nusbaum C."/>
            <person name="Birren B."/>
        </authorList>
    </citation>
    <scope>NUCLEOTIDE SEQUENCE [LARGE SCALE GENOMIC DNA]</scope>
    <source>
        <strain evidence="12 13">ATCC 38327</strain>
    </source>
</reference>
<feature type="binding site" evidence="10">
    <location>
        <position position="254"/>
    </location>
    <ligand>
        <name>[4Fe-4S] cluster</name>
        <dbReference type="ChEBI" id="CHEBI:49883"/>
        <label>2</label>
        <note>ligand shared with heterodimeric partner</note>
    </ligand>
</feature>
<dbReference type="GO" id="GO:0005829">
    <property type="term" value="C:cytosol"/>
    <property type="evidence" value="ECO:0007669"/>
    <property type="project" value="TreeGrafter"/>
</dbReference>
<feature type="binding site" evidence="10">
    <location>
        <position position="44"/>
    </location>
    <ligand>
        <name>[4Fe-4S] cluster</name>
        <dbReference type="ChEBI" id="CHEBI:49883"/>
        <label>1</label>
    </ligand>
</feature>
<keyword evidence="4 10" id="KW-0963">Cytoplasm</keyword>
<evidence type="ECO:0000313" key="12">
    <source>
        <dbReference type="EMBL" id="KNE61269.1"/>
    </source>
</evidence>
<evidence type="ECO:0000256" key="8">
    <source>
        <dbReference type="ARBA" id="ARBA00023004"/>
    </source>
</evidence>
<dbReference type="PANTHER" id="PTHR23264">
    <property type="entry name" value="NUCLEOTIDE-BINDING PROTEIN NBP35 YEAST -RELATED"/>
    <property type="match status" value="1"/>
</dbReference>
<keyword evidence="7" id="KW-0067">ATP-binding</keyword>
<evidence type="ECO:0000256" key="4">
    <source>
        <dbReference type="ARBA" id="ARBA00022490"/>
    </source>
</evidence>
<dbReference type="VEuPathDB" id="FungiDB:AMAG_07012"/>
<gene>
    <name evidence="10" type="primary">NBP35</name>
    <name evidence="12" type="ORF">AMAG_07012</name>
</gene>
<dbReference type="FunFam" id="3.40.50.300:FF:000427">
    <property type="entry name" value="Cytosolic Fe-S cluster assembly factor NUBP1"/>
    <property type="match status" value="1"/>
</dbReference>
<keyword evidence="8 10" id="KW-0408">Iron</keyword>
<evidence type="ECO:0000313" key="13">
    <source>
        <dbReference type="Proteomes" id="UP000054350"/>
    </source>
</evidence>
<evidence type="ECO:0000256" key="11">
    <source>
        <dbReference type="SAM" id="MobiDB-lite"/>
    </source>
</evidence>
<keyword evidence="13" id="KW-1185">Reference proteome</keyword>
<dbReference type="GO" id="GO:0005524">
    <property type="term" value="F:ATP binding"/>
    <property type="evidence" value="ECO:0007669"/>
    <property type="project" value="UniProtKB-KW"/>
</dbReference>
<dbReference type="STRING" id="578462.A0A0L0SFQ5"/>
<evidence type="ECO:0000256" key="10">
    <source>
        <dbReference type="HAMAP-Rule" id="MF_03038"/>
    </source>
</evidence>
<dbReference type="OrthoDB" id="1741334at2759"/>
<feature type="region of interest" description="Disordered" evidence="11">
    <location>
        <begin position="1"/>
        <end position="37"/>
    </location>
</feature>
<evidence type="ECO:0000256" key="6">
    <source>
        <dbReference type="ARBA" id="ARBA00022741"/>
    </source>
</evidence>
<organism evidence="12 13">
    <name type="scientific">Allomyces macrogynus (strain ATCC 38327)</name>
    <name type="common">Allomyces javanicus var. macrogynus</name>
    <dbReference type="NCBI Taxonomy" id="578462"/>
    <lineage>
        <taxon>Eukaryota</taxon>
        <taxon>Fungi</taxon>
        <taxon>Fungi incertae sedis</taxon>
        <taxon>Blastocladiomycota</taxon>
        <taxon>Blastocladiomycetes</taxon>
        <taxon>Blastocladiales</taxon>
        <taxon>Blastocladiaceae</taxon>
        <taxon>Allomyces</taxon>
    </lineage>
</organism>
<keyword evidence="5 10" id="KW-0479">Metal-binding</keyword>
<dbReference type="OMA" id="VSGCPMR"/>
<feature type="binding site" evidence="10">
    <location>
        <position position="27"/>
    </location>
    <ligand>
        <name>[4Fe-4S] cluster</name>
        <dbReference type="ChEBI" id="CHEBI:49883"/>
        <label>1</label>
    </ligand>
</feature>
<dbReference type="GO" id="GO:1904564">
    <property type="term" value="C:cytosolic [4Fe-4S] assembly scaffold complex"/>
    <property type="evidence" value="ECO:0007669"/>
    <property type="project" value="UniProtKB-ARBA"/>
</dbReference>
<keyword evidence="6" id="KW-0547">Nucleotide-binding</keyword>
<sequence length="328" mass="34217">MSTTSAPTAPAPTAPKSSRPEDAPEHCPGPASDAAGRADACAGCPNQTLCQTAPKGPDPAVAQIAARLGGIRRKVLVLSGKGGVGKTTFSANLAFAVSGARDDAMVGVLDVDVTGPSIPLLLGVADEAIHQTSAGWSPVVVDENLCCMSIGFLLPNQDDAIIWRGPKKNGLIKQFLMDVDWGDLDLLVVDTPPGTSDEHLSIVTYLKDAGIDGAILVTTPQEVALQDVRKEINFCRKVKVPIVGVVENMSGFVCPGCKHTSAIFKPTTGGAKTMCEDMGVPYLGAIPLDPRITKACDAGVSFLDEFPDSPATLAYLDIVKQVSKQLDL</sequence>
<dbReference type="PANTHER" id="PTHR23264:SF35">
    <property type="entry name" value="CYTOSOLIC FE-S CLUSTER ASSEMBLY FACTOR NUBP1"/>
    <property type="match status" value="1"/>
</dbReference>
<dbReference type="Gene3D" id="3.40.50.300">
    <property type="entry name" value="P-loop containing nucleotide triphosphate hydrolases"/>
    <property type="match status" value="1"/>
</dbReference>
<protein>
    <submittedName>
        <fullName evidence="12">Uncharacterized protein</fullName>
    </submittedName>
</protein>
<dbReference type="GO" id="GO:0046872">
    <property type="term" value="F:metal ion binding"/>
    <property type="evidence" value="ECO:0007669"/>
    <property type="project" value="UniProtKB-KW"/>
</dbReference>
<evidence type="ECO:0000256" key="9">
    <source>
        <dbReference type="ARBA" id="ARBA00023014"/>
    </source>
</evidence>
<feature type="binding site" evidence="10">
    <location>
        <position position="41"/>
    </location>
    <ligand>
        <name>[4Fe-4S] cluster</name>
        <dbReference type="ChEBI" id="CHEBI:49883"/>
        <label>1</label>
    </ligand>
</feature>
<evidence type="ECO:0000256" key="3">
    <source>
        <dbReference type="ARBA" id="ARBA00022485"/>
    </source>
</evidence>
<proteinExistence type="inferred from homology"/>
<dbReference type="HAMAP" id="MF_03038">
    <property type="entry name" value="NUBP1"/>
    <property type="match status" value="1"/>
</dbReference>
<feature type="compositionally biased region" description="Low complexity" evidence="11">
    <location>
        <begin position="28"/>
        <end position="37"/>
    </location>
</feature>